<comment type="catalytic activity">
    <reaction evidence="5">
        <text>(5R)-5-hydroxy-L-lysine + GTP = (5R)-5-phosphooxy-L-lysine + GDP + H(+)</text>
        <dbReference type="Rhea" id="RHEA:19049"/>
        <dbReference type="ChEBI" id="CHEBI:15378"/>
        <dbReference type="ChEBI" id="CHEBI:37565"/>
        <dbReference type="ChEBI" id="CHEBI:57882"/>
        <dbReference type="ChEBI" id="CHEBI:58189"/>
        <dbReference type="ChEBI" id="CHEBI:58357"/>
        <dbReference type="EC" id="2.7.1.81"/>
    </reaction>
</comment>
<dbReference type="SUPFAM" id="SSF56112">
    <property type="entry name" value="Protein kinase-like (PK-like)"/>
    <property type="match status" value="1"/>
</dbReference>
<proteinExistence type="predicted"/>
<feature type="domain" description="Aminoglycoside phosphotransferase" evidence="9">
    <location>
        <begin position="82"/>
        <end position="282"/>
    </location>
</feature>
<evidence type="ECO:0000256" key="5">
    <source>
        <dbReference type="ARBA" id="ARBA00036820"/>
    </source>
</evidence>
<protein>
    <recommendedName>
        <fullName evidence="8">Hydroxylysine kinase</fullName>
        <ecNumber evidence="7">2.7.1.81</ecNumber>
    </recommendedName>
</protein>
<keyword evidence="11" id="KW-1185">Reference proteome</keyword>
<name>A0ABT1UPN0_9ACTN</name>
<evidence type="ECO:0000313" key="11">
    <source>
        <dbReference type="Proteomes" id="UP001204746"/>
    </source>
</evidence>
<dbReference type="Gene3D" id="3.90.1200.10">
    <property type="match status" value="1"/>
</dbReference>
<organism evidence="10 11">
    <name type="scientific">Streptomyces rugosispiralis</name>
    <dbReference type="NCBI Taxonomy" id="2967341"/>
    <lineage>
        <taxon>Bacteria</taxon>
        <taxon>Bacillati</taxon>
        <taxon>Actinomycetota</taxon>
        <taxon>Actinomycetes</taxon>
        <taxon>Kitasatosporales</taxon>
        <taxon>Streptomycetaceae</taxon>
        <taxon>Streptomyces</taxon>
    </lineage>
</organism>
<dbReference type="InterPro" id="IPR011009">
    <property type="entry name" value="Kinase-like_dom_sf"/>
</dbReference>
<dbReference type="EC" id="2.7.1.81" evidence="7"/>
<evidence type="ECO:0000259" key="9">
    <source>
        <dbReference type="Pfam" id="PF01636"/>
    </source>
</evidence>
<dbReference type="RefSeq" id="WP_256648132.1">
    <property type="nucleotide sequence ID" value="NZ_JANIAA010000001.1"/>
</dbReference>
<dbReference type="PANTHER" id="PTHR21064:SF1">
    <property type="entry name" value="HYDROXYLYSINE KINASE"/>
    <property type="match status" value="1"/>
</dbReference>
<comment type="subcellular location">
    <subcellularLocation>
        <location evidence="1">Cytoplasm</location>
    </subcellularLocation>
</comment>
<keyword evidence="3" id="KW-0808">Transferase</keyword>
<evidence type="ECO:0000256" key="2">
    <source>
        <dbReference type="ARBA" id="ARBA00022490"/>
    </source>
</evidence>
<evidence type="ECO:0000256" key="8">
    <source>
        <dbReference type="ARBA" id="ARBA00040505"/>
    </source>
</evidence>
<dbReference type="Proteomes" id="UP001204746">
    <property type="component" value="Unassembled WGS sequence"/>
</dbReference>
<keyword evidence="2" id="KW-0963">Cytoplasm</keyword>
<dbReference type="InterPro" id="IPR050249">
    <property type="entry name" value="Pseudomonas-type_ThrB"/>
</dbReference>
<evidence type="ECO:0000256" key="4">
    <source>
        <dbReference type="ARBA" id="ARBA00022777"/>
    </source>
</evidence>
<accession>A0ABT1UPN0</accession>
<dbReference type="Pfam" id="PF01636">
    <property type="entry name" value="APH"/>
    <property type="match status" value="1"/>
</dbReference>
<reference evidence="10 11" key="1">
    <citation type="submission" date="2022-07" db="EMBL/GenBank/DDBJ databases">
        <authorList>
            <person name="Phongsopitanun W."/>
            <person name="Tanasupawat S."/>
        </authorList>
    </citation>
    <scope>NUCLEOTIDE SEQUENCE [LARGE SCALE GENOMIC DNA]</scope>
    <source>
        <strain evidence="10 11">RCU-064</strain>
    </source>
</reference>
<evidence type="ECO:0000256" key="7">
    <source>
        <dbReference type="ARBA" id="ARBA00038873"/>
    </source>
</evidence>
<evidence type="ECO:0000256" key="6">
    <source>
        <dbReference type="ARBA" id="ARBA00037368"/>
    </source>
</evidence>
<comment type="function">
    <text evidence="6">Catalyzes the GTP-dependent phosphorylation of 5-hydroxy-L-lysine.</text>
</comment>
<sequence>MPEGDFQPLPPLLTDAEIVRTAHAGFDVTVDRLTRLGGETATNAKVVLADGTACMFKAVAARTTAHVEAVAALLEWRSSLVAAAARAGLPVARARTAPRGGTVAVVEDRGRFLLIQLSAWLPGTALAHHPVAGSAALRVRRSLGAGAARLRQAFTSHPAPPRANDHEWSFETTGTVISDTLADPGVRSRMGRAGLEAVEAVVSRFEGLAEAVRQAPRGVTHHDLNDFNVLIGVTPEGPGVTGVIDFDDARTGPLVAEAAIASAYAMLGQRDPVSALVEVARGLADVEPLSEQEARLLLPGSAARLALNATLWTARAGAHNSAYGAQRMKRTWPALHTLASADWDAADARVIEAATVPQRAAA</sequence>
<evidence type="ECO:0000313" key="10">
    <source>
        <dbReference type="EMBL" id="MCQ8186936.1"/>
    </source>
</evidence>
<gene>
    <name evidence="10" type="ORF">NP777_01430</name>
</gene>
<dbReference type="EMBL" id="JANIAA010000001">
    <property type="protein sequence ID" value="MCQ8186936.1"/>
    <property type="molecule type" value="Genomic_DNA"/>
</dbReference>
<keyword evidence="4" id="KW-0418">Kinase</keyword>
<evidence type="ECO:0000256" key="1">
    <source>
        <dbReference type="ARBA" id="ARBA00004496"/>
    </source>
</evidence>
<dbReference type="InterPro" id="IPR002575">
    <property type="entry name" value="Aminoglycoside_PTrfase"/>
</dbReference>
<comment type="caution">
    <text evidence="10">The sequence shown here is derived from an EMBL/GenBank/DDBJ whole genome shotgun (WGS) entry which is preliminary data.</text>
</comment>
<evidence type="ECO:0000256" key="3">
    <source>
        <dbReference type="ARBA" id="ARBA00022679"/>
    </source>
</evidence>
<dbReference type="PANTHER" id="PTHR21064">
    <property type="entry name" value="AMINOGLYCOSIDE PHOSPHOTRANSFERASE DOMAIN-CONTAINING PROTEIN-RELATED"/>
    <property type="match status" value="1"/>
</dbReference>